<dbReference type="RefSeq" id="WP_083124432.1">
    <property type="nucleotide sequence ID" value="NZ_MVIM01000003.1"/>
</dbReference>
<protein>
    <recommendedName>
        <fullName evidence="1">SnoaL-like domain-containing protein</fullName>
    </recommendedName>
</protein>
<dbReference type="AlphaFoldDB" id="A0A1X0JWS9"/>
<accession>A0A1X0JWS9</accession>
<dbReference type="STRING" id="75922.BST47_06320"/>
<dbReference type="Proteomes" id="UP000192411">
    <property type="component" value="Unassembled WGS sequence"/>
</dbReference>
<evidence type="ECO:0000313" key="2">
    <source>
        <dbReference type="EMBL" id="ORB66716.1"/>
    </source>
</evidence>
<evidence type="ECO:0000259" key="1">
    <source>
        <dbReference type="Pfam" id="PF12680"/>
    </source>
</evidence>
<dbReference type="InterPro" id="IPR032710">
    <property type="entry name" value="NTF2-like_dom_sf"/>
</dbReference>
<dbReference type="OrthoDB" id="9781757at2"/>
<dbReference type="SUPFAM" id="SSF54427">
    <property type="entry name" value="NTF2-like"/>
    <property type="match status" value="1"/>
</dbReference>
<dbReference type="Pfam" id="PF12680">
    <property type="entry name" value="SnoaL_2"/>
    <property type="match status" value="1"/>
</dbReference>
<gene>
    <name evidence="2" type="ORF">BST47_06320</name>
</gene>
<name>A0A1X0JWS9_9MYCO</name>
<comment type="caution">
    <text evidence="2">The sequence shown here is derived from an EMBL/GenBank/DDBJ whole genome shotgun (WGS) entry which is preliminary data.</text>
</comment>
<keyword evidence="3" id="KW-1185">Reference proteome</keyword>
<dbReference type="Gene3D" id="3.10.450.50">
    <property type="match status" value="1"/>
</dbReference>
<proteinExistence type="predicted"/>
<organism evidence="2 3">
    <name type="scientific">Mycolicibacterium tusciae</name>
    <dbReference type="NCBI Taxonomy" id="75922"/>
    <lineage>
        <taxon>Bacteria</taxon>
        <taxon>Bacillati</taxon>
        <taxon>Actinomycetota</taxon>
        <taxon>Actinomycetes</taxon>
        <taxon>Mycobacteriales</taxon>
        <taxon>Mycobacteriaceae</taxon>
        <taxon>Mycolicibacterium</taxon>
    </lineage>
</organism>
<evidence type="ECO:0000313" key="3">
    <source>
        <dbReference type="Proteomes" id="UP000192411"/>
    </source>
</evidence>
<dbReference type="EMBL" id="MVIM01000003">
    <property type="protein sequence ID" value="ORB66716.1"/>
    <property type="molecule type" value="Genomic_DNA"/>
</dbReference>
<sequence>MSDSPQSVVRRFFAAWAKPGADELASFFHDAAEWHDGPQGVRPGASAIGAELYSQLSAVGGVRVDVKTLVSDGRTVMVEQFSNSTVNGKPVAAVVMAVFEFDGDGRIMQWREAYDLESVLKQITDATARQ</sequence>
<feature type="domain" description="SnoaL-like" evidence="1">
    <location>
        <begin position="9"/>
        <end position="109"/>
    </location>
</feature>
<dbReference type="InterPro" id="IPR037401">
    <property type="entry name" value="SnoaL-like"/>
</dbReference>
<reference evidence="2 3" key="1">
    <citation type="submission" date="2017-02" db="EMBL/GenBank/DDBJ databases">
        <title>The new phylogeny of genus Mycobacterium.</title>
        <authorList>
            <person name="Tortoli E."/>
            <person name="Trovato A."/>
            <person name="Cirillo D.M."/>
        </authorList>
    </citation>
    <scope>NUCLEOTIDE SEQUENCE [LARGE SCALE GENOMIC DNA]</scope>
    <source>
        <strain evidence="2 3">DSM 44338</strain>
    </source>
</reference>